<proteinExistence type="predicted"/>
<dbReference type="Proteomes" id="UP000016629">
    <property type="component" value="Chromosome"/>
</dbReference>
<evidence type="ECO:0000256" key="1">
    <source>
        <dbReference type="SAM" id="MobiDB-lite"/>
    </source>
</evidence>
<dbReference type="AlphaFoldDB" id="A0A806T230"/>
<sequence>MWKKLNDEEMRRLRALDRPTTEQLREWLKDVPKSKLTPEELKRREAYKKAAHKRFREIEKRRQERSNNGK</sequence>
<name>A0A806T230_LIMFE</name>
<organism evidence="2 3">
    <name type="scientific">Limosilactobacillus fermentum 3872</name>
    <dbReference type="NCBI Taxonomy" id="1381124"/>
    <lineage>
        <taxon>Bacteria</taxon>
        <taxon>Bacillati</taxon>
        <taxon>Bacillota</taxon>
        <taxon>Bacilli</taxon>
        <taxon>Lactobacillales</taxon>
        <taxon>Lactobacillaceae</taxon>
        <taxon>Limosilactobacillus</taxon>
    </lineage>
</organism>
<evidence type="ECO:0000313" key="3">
    <source>
        <dbReference type="Proteomes" id="UP000016629"/>
    </source>
</evidence>
<evidence type="ECO:0000313" key="2">
    <source>
        <dbReference type="EMBL" id="AKM50706.1"/>
    </source>
</evidence>
<gene>
    <name evidence="2" type="ORF">N573_002645</name>
</gene>
<dbReference type="EMBL" id="CP011536">
    <property type="protein sequence ID" value="AKM50706.1"/>
    <property type="molecule type" value="Genomic_DNA"/>
</dbReference>
<accession>A0A806T230</accession>
<feature type="region of interest" description="Disordered" evidence="1">
    <location>
        <begin position="39"/>
        <end position="70"/>
    </location>
</feature>
<reference evidence="2 3" key="1">
    <citation type="journal article" date="2013" name="Genome Announc.">
        <title>Draft Genome Sequence of Lactobacillus fermentum Strain 3872.</title>
        <authorList>
            <person name="Karlyshev A.V."/>
            <person name="Raju K."/>
            <person name="Abramov V.M."/>
        </authorList>
    </citation>
    <scope>NUCLEOTIDE SEQUENCE [LARGE SCALE GENOMIC DNA]</scope>
    <source>
        <strain evidence="2 3">3872</strain>
    </source>
</reference>
<feature type="compositionally biased region" description="Basic and acidic residues" evidence="1">
    <location>
        <begin position="56"/>
        <end position="70"/>
    </location>
</feature>
<reference evidence="2 3" key="2">
    <citation type="journal article" name="FEMS Microbiol. Lett.">
        <title>Lactobacillus fermentum 3872 genome sequencing reveals plasmid and chromosomal genes potentially involved in a probiotic activity.</title>
        <authorList>
            <person name="Lehri B."/>
            <person name="Seddon A.M."/>
            <person name="Karlyshev A.V."/>
        </authorList>
    </citation>
    <scope>NUCLEOTIDE SEQUENCE [LARGE SCALE GENOMIC DNA]</scope>
    <source>
        <strain evidence="2 3">3872</strain>
    </source>
</reference>
<protein>
    <submittedName>
        <fullName evidence="2">Uncharacterized protein</fullName>
    </submittedName>
</protein>
<feature type="compositionally biased region" description="Basic and acidic residues" evidence="1">
    <location>
        <begin position="39"/>
        <end position="48"/>
    </location>
</feature>